<feature type="transmembrane region" description="Helical" evidence="1">
    <location>
        <begin position="34"/>
        <end position="55"/>
    </location>
</feature>
<evidence type="ECO:0000313" key="3">
    <source>
        <dbReference type="Proteomes" id="UP000231843"/>
    </source>
</evidence>
<accession>A0A2M9ZT65</accession>
<protein>
    <submittedName>
        <fullName evidence="2">Uncharacterized protein</fullName>
    </submittedName>
</protein>
<feature type="transmembrane region" description="Helical" evidence="1">
    <location>
        <begin position="67"/>
        <end position="95"/>
    </location>
</feature>
<dbReference type="Proteomes" id="UP000231843">
    <property type="component" value="Unassembled WGS sequence"/>
</dbReference>
<evidence type="ECO:0000256" key="1">
    <source>
        <dbReference type="SAM" id="Phobius"/>
    </source>
</evidence>
<name>A0A2M9ZT65_9LEPT</name>
<sequence>MTNFKYRWEQFLKHPELIQFVSDSKGVLIILFKLFSLLMFLSVIVPAVMTLLFWVDFSNSGSQRSRTLFEVIVIFFICFGYVANAFAAFISIFIFSKWSINILISYNLFIAITELLQDVVWHGSVNEIVYGITVSNTLIAILYYKIFGKSFKKSIDFIAHGD</sequence>
<keyword evidence="1" id="KW-0472">Membrane</keyword>
<feature type="transmembrane region" description="Helical" evidence="1">
    <location>
        <begin position="102"/>
        <end position="122"/>
    </location>
</feature>
<dbReference type="OrthoDB" id="332398at2"/>
<evidence type="ECO:0000313" key="2">
    <source>
        <dbReference type="EMBL" id="PJZ75246.1"/>
    </source>
</evidence>
<dbReference type="AlphaFoldDB" id="A0A2M9ZT65"/>
<keyword evidence="1" id="KW-0812">Transmembrane</keyword>
<reference evidence="2 3" key="1">
    <citation type="submission" date="2017-07" db="EMBL/GenBank/DDBJ databases">
        <title>Leptospira spp. isolated from tropical soils.</title>
        <authorList>
            <person name="Thibeaux R."/>
            <person name="Iraola G."/>
            <person name="Ferres I."/>
            <person name="Bierque E."/>
            <person name="Girault D."/>
            <person name="Soupe-Gilbert M.-E."/>
            <person name="Picardeau M."/>
            <person name="Goarant C."/>
        </authorList>
    </citation>
    <scope>NUCLEOTIDE SEQUENCE [LARGE SCALE GENOMIC DNA]</scope>
    <source>
        <strain evidence="2 3">ES4-C-A1</strain>
    </source>
</reference>
<keyword evidence="3" id="KW-1185">Reference proteome</keyword>
<organism evidence="2 3">
    <name type="scientific">Leptospira neocaledonica</name>
    <dbReference type="NCBI Taxonomy" id="2023192"/>
    <lineage>
        <taxon>Bacteria</taxon>
        <taxon>Pseudomonadati</taxon>
        <taxon>Spirochaetota</taxon>
        <taxon>Spirochaetia</taxon>
        <taxon>Leptospirales</taxon>
        <taxon>Leptospiraceae</taxon>
        <taxon>Leptospira</taxon>
    </lineage>
</organism>
<gene>
    <name evidence="2" type="ORF">CH365_19885</name>
</gene>
<dbReference type="EMBL" id="NPEA01000036">
    <property type="protein sequence ID" value="PJZ75246.1"/>
    <property type="molecule type" value="Genomic_DNA"/>
</dbReference>
<comment type="caution">
    <text evidence="2">The sequence shown here is derived from an EMBL/GenBank/DDBJ whole genome shotgun (WGS) entry which is preliminary data.</text>
</comment>
<proteinExistence type="predicted"/>
<feature type="transmembrane region" description="Helical" evidence="1">
    <location>
        <begin position="128"/>
        <end position="147"/>
    </location>
</feature>
<keyword evidence="1" id="KW-1133">Transmembrane helix</keyword>